<dbReference type="EnsemblPlants" id="KEH39269">
    <property type="protein sequence ID" value="KEH39269"/>
    <property type="gene ID" value="MTR_2g091195"/>
</dbReference>
<dbReference type="HOGENOM" id="CLU_2945157_0_0_1"/>
<protein>
    <submittedName>
        <fullName evidence="2 3">Uncharacterized protein</fullName>
    </submittedName>
</protein>
<reference evidence="2 4" key="1">
    <citation type="journal article" date="2011" name="Nature">
        <title>The Medicago genome provides insight into the evolution of rhizobial symbioses.</title>
        <authorList>
            <person name="Young N.D."/>
            <person name="Debelle F."/>
            <person name="Oldroyd G.E."/>
            <person name="Geurts R."/>
            <person name="Cannon S.B."/>
            <person name="Udvardi M.K."/>
            <person name="Benedito V.A."/>
            <person name="Mayer K.F."/>
            <person name="Gouzy J."/>
            <person name="Schoof H."/>
            <person name="Van de Peer Y."/>
            <person name="Proost S."/>
            <person name="Cook D.R."/>
            <person name="Meyers B.C."/>
            <person name="Spannagl M."/>
            <person name="Cheung F."/>
            <person name="De Mita S."/>
            <person name="Krishnakumar V."/>
            <person name="Gundlach H."/>
            <person name="Zhou S."/>
            <person name="Mudge J."/>
            <person name="Bharti A.K."/>
            <person name="Murray J.D."/>
            <person name="Naoumkina M.A."/>
            <person name="Rosen B."/>
            <person name="Silverstein K.A."/>
            <person name="Tang H."/>
            <person name="Rombauts S."/>
            <person name="Zhao P.X."/>
            <person name="Zhou P."/>
            <person name="Barbe V."/>
            <person name="Bardou P."/>
            <person name="Bechner M."/>
            <person name="Bellec A."/>
            <person name="Berger A."/>
            <person name="Berges H."/>
            <person name="Bidwell S."/>
            <person name="Bisseling T."/>
            <person name="Choisne N."/>
            <person name="Couloux A."/>
            <person name="Denny R."/>
            <person name="Deshpande S."/>
            <person name="Dai X."/>
            <person name="Doyle J.J."/>
            <person name="Dudez A.M."/>
            <person name="Farmer A.D."/>
            <person name="Fouteau S."/>
            <person name="Franken C."/>
            <person name="Gibelin C."/>
            <person name="Gish J."/>
            <person name="Goldstein S."/>
            <person name="Gonzalez A.J."/>
            <person name="Green P.J."/>
            <person name="Hallab A."/>
            <person name="Hartog M."/>
            <person name="Hua A."/>
            <person name="Humphray S.J."/>
            <person name="Jeong D.H."/>
            <person name="Jing Y."/>
            <person name="Jocker A."/>
            <person name="Kenton S.M."/>
            <person name="Kim D.J."/>
            <person name="Klee K."/>
            <person name="Lai H."/>
            <person name="Lang C."/>
            <person name="Lin S."/>
            <person name="Macmil S.L."/>
            <person name="Magdelenat G."/>
            <person name="Matthews L."/>
            <person name="McCorrison J."/>
            <person name="Monaghan E.L."/>
            <person name="Mun J.H."/>
            <person name="Najar F.Z."/>
            <person name="Nicholson C."/>
            <person name="Noirot C."/>
            <person name="O'Bleness M."/>
            <person name="Paule C.R."/>
            <person name="Poulain J."/>
            <person name="Prion F."/>
            <person name="Qin B."/>
            <person name="Qu C."/>
            <person name="Retzel E.F."/>
            <person name="Riddle C."/>
            <person name="Sallet E."/>
            <person name="Samain S."/>
            <person name="Samson N."/>
            <person name="Sanders I."/>
            <person name="Saurat O."/>
            <person name="Scarpelli C."/>
            <person name="Schiex T."/>
            <person name="Segurens B."/>
            <person name="Severin A.J."/>
            <person name="Sherrier D.J."/>
            <person name="Shi R."/>
            <person name="Sims S."/>
            <person name="Singer S.R."/>
            <person name="Sinharoy S."/>
            <person name="Sterck L."/>
            <person name="Viollet A."/>
            <person name="Wang B.B."/>
            <person name="Wang K."/>
            <person name="Wang M."/>
            <person name="Wang X."/>
            <person name="Warfsmann J."/>
            <person name="Weissenbach J."/>
            <person name="White D.D."/>
            <person name="White J.D."/>
            <person name="Wiley G.B."/>
            <person name="Wincker P."/>
            <person name="Xing Y."/>
            <person name="Yang L."/>
            <person name="Yao Z."/>
            <person name="Ying F."/>
            <person name="Zhai J."/>
            <person name="Zhou L."/>
            <person name="Zuber A."/>
            <person name="Denarie J."/>
            <person name="Dixon R.A."/>
            <person name="May G.D."/>
            <person name="Schwartz D.C."/>
            <person name="Rogers J."/>
            <person name="Quetier F."/>
            <person name="Town C.D."/>
            <person name="Roe B.A."/>
        </authorList>
    </citation>
    <scope>NUCLEOTIDE SEQUENCE [LARGE SCALE GENOMIC DNA]</scope>
    <source>
        <strain evidence="2">A17</strain>
        <strain evidence="3 4">cv. Jemalong A17</strain>
    </source>
</reference>
<dbReference type="Proteomes" id="UP000002051">
    <property type="component" value="Chromosome 2"/>
</dbReference>
<feature type="region of interest" description="Disordered" evidence="1">
    <location>
        <begin position="1"/>
        <end position="20"/>
    </location>
</feature>
<reference evidence="3" key="3">
    <citation type="submission" date="2015-04" db="UniProtKB">
        <authorList>
            <consortium name="EnsemblPlants"/>
        </authorList>
    </citation>
    <scope>IDENTIFICATION</scope>
    <source>
        <strain evidence="3">cv. Jemalong A17</strain>
    </source>
</reference>
<evidence type="ECO:0000313" key="2">
    <source>
        <dbReference type="EMBL" id="KEH39269.1"/>
    </source>
</evidence>
<keyword evidence="4" id="KW-1185">Reference proteome</keyword>
<proteinExistence type="predicted"/>
<reference evidence="2 4" key="2">
    <citation type="journal article" date="2014" name="BMC Genomics">
        <title>An improved genome release (version Mt4.0) for the model legume Medicago truncatula.</title>
        <authorList>
            <person name="Tang H."/>
            <person name="Krishnakumar V."/>
            <person name="Bidwell S."/>
            <person name="Rosen B."/>
            <person name="Chan A."/>
            <person name="Zhou S."/>
            <person name="Gentzbittel L."/>
            <person name="Childs K.L."/>
            <person name="Yandell M."/>
            <person name="Gundlach H."/>
            <person name="Mayer K.F."/>
            <person name="Schwartz D.C."/>
            <person name="Town C.D."/>
        </authorList>
    </citation>
    <scope>GENOME REANNOTATION</scope>
    <source>
        <strain evidence="2">A17</strain>
        <strain evidence="3 4">cv. Jemalong A17</strain>
    </source>
</reference>
<sequence>MVRLGGEAGKPIATSHLGGDVVSRSLSDPRRLAYCCFRHFLDSPTSGTRAMVRLVGEQRS</sequence>
<gene>
    <name evidence="2" type="ordered locus">MTR_2g091195</name>
</gene>
<evidence type="ECO:0000313" key="4">
    <source>
        <dbReference type="Proteomes" id="UP000002051"/>
    </source>
</evidence>
<dbReference type="EMBL" id="CM001218">
    <property type="protein sequence ID" value="KEH39269.1"/>
    <property type="molecule type" value="Genomic_DNA"/>
</dbReference>
<dbReference type="AlphaFoldDB" id="A0A072VB69"/>
<name>A0A072VB69_MEDTR</name>
<evidence type="ECO:0000313" key="3">
    <source>
        <dbReference type="EnsemblPlants" id="KEH39269"/>
    </source>
</evidence>
<organism evidence="2 4">
    <name type="scientific">Medicago truncatula</name>
    <name type="common">Barrel medic</name>
    <name type="synonym">Medicago tribuloides</name>
    <dbReference type="NCBI Taxonomy" id="3880"/>
    <lineage>
        <taxon>Eukaryota</taxon>
        <taxon>Viridiplantae</taxon>
        <taxon>Streptophyta</taxon>
        <taxon>Embryophyta</taxon>
        <taxon>Tracheophyta</taxon>
        <taxon>Spermatophyta</taxon>
        <taxon>Magnoliopsida</taxon>
        <taxon>eudicotyledons</taxon>
        <taxon>Gunneridae</taxon>
        <taxon>Pentapetalae</taxon>
        <taxon>rosids</taxon>
        <taxon>fabids</taxon>
        <taxon>Fabales</taxon>
        <taxon>Fabaceae</taxon>
        <taxon>Papilionoideae</taxon>
        <taxon>50 kb inversion clade</taxon>
        <taxon>NPAAA clade</taxon>
        <taxon>Hologalegina</taxon>
        <taxon>IRL clade</taxon>
        <taxon>Trifolieae</taxon>
        <taxon>Medicago</taxon>
    </lineage>
</organism>
<evidence type="ECO:0000256" key="1">
    <source>
        <dbReference type="SAM" id="MobiDB-lite"/>
    </source>
</evidence>
<accession>A0A072VB69</accession>